<evidence type="ECO:0000256" key="4">
    <source>
        <dbReference type="ARBA" id="ARBA00023014"/>
    </source>
</evidence>
<gene>
    <name evidence="6" type="ORF">MAGMO_0899</name>
</gene>
<feature type="domain" description="Rieske" evidence="5">
    <location>
        <begin position="12"/>
        <end position="108"/>
    </location>
</feature>
<dbReference type="Pfam" id="PF00355">
    <property type="entry name" value="Rieske"/>
    <property type="match status" value="1"/>
</dbReference>
<proteinExistence type="predicted"/>
<dbReference type="AlphaFoldDB" id="A0A1S7LF01"/>
<dbReference type="PROSITE" id="PS51296">
    <property type="entry name" value="RIESKE"/>
    <property type="match status" value="1"/>
</dbReference>
<evidence type="ECO:0000313" key="6">
    <source>
        <dbReference type="EMBL" id="CRH05098.1"/>
    </source>
</evidence>
<reference evidence="6" key="1">
    <citation type="submission" date="2015-04" db="EMBL/GenBank/DDBJ databases">
        <authorList>
            <person name="Syromyatnikov M.Y."/>
            <person name="Popov V.N."/>
        </authorList>
    </citation>
    <scope>NUCLEOTIDE SEQUENCE</scope>
    <source>
        <strain evidence="6">MO-1</strain>
    </source>
</reference>
<dbReference type="SUPFAM" id="SSF50022">
    <property type="entry name" value="ISP domain"/>
    <property type="match status" value="1"/>
</dbReference>
<dbReference type="GO" id="GO:0046872">
    <property type="term" value="F:metal ion binding"/>
    <property type="evidence" value="ECO:0007669"/>
    <property type="project" value="UniProtKB-KW"/>
</dbReference>
<dbReference type="InterPro" id="IPR036922">
    <property type="entry name" value="Rieske_2Fe-2S_sf"/>
</dbReference>
<protein>
    <submittedName>
        <fullName evidence="6">Putative Naphthalene 1,2-dioxygenase system ferredoxin subunit</fullName>
    </submittedName>
</protein>
<keyword evidence="6" id="KW-0560">Oxidoreductase</keyword>
<name>A0A1S7LF01_MAGMO</name>
<keyword evidence="3" id="KW-0408">Iron</keyword>
<evidence type="ECO:0000256" key="2">
    <source>
        <dbReference type="ARBA" id="ARBA00022723"/>
    </source>
</evidence>
<keyword evidence="2" id="KW-0479">Metal-binding</keyword>
<dbReference type="InterPro" id="IPR017941">
    <property type="entry name" value="Rieske_2Fe-2S"/>
</dbReference>
<evidence type="ECO:0000256" key="1">
    <source>
        <dbReference type="ARBA" id="ARBA00022714"/>
    </source>
</evidence>
<dbReference type="Gene3D" id="2.102.10.10">
    <property type="entry name" value="Rieske [2Fe-2S] iron-sulphur domain"/>
    <property type="match status" value="1"/>
</dbReference>
<keyword evidence="1" id="KW-0001">2Fe-2S</keyword>
<evidence type="ECO:0000256" key="3">
    <source>
        <dbReference type="ARBA" id="ARBA00023004"/>
    </source>
</evidence>
<keyword evidence="4" id="KW-0411">Iron-sulfur</keyword>
<accession>A0A1S7LF01</accession>
<organism evidence="6">
    <name type="scientific">Magnetococcus massalia (strain MO-1)</name>
    <dbReference type="NCBI Taxonomy" id="451514"/>
    <lineage>
        <taxon>Bacteria</taxon>
        <taxon>Pseudomonadati</taxon>
        <taxon>Pseudomonadota</taxon>
        <taxon>Magnetococcia</taxon>
        <taxon>Magnetococcales</taxon>
        <taxon>Magnetococcaceae</taxon>
        <taxon>Magnetococcus</taxon>
    </lineage>
</organism>
<dbReference type="GO" id="GO:0051213">
    <property type="term" value="F:dioxygenase activity"/>
    <property type="evidence" value="ECO:0007669"/>
    <property type="project" value="UniProtKB-KW"/>
</dbReference>
<sequence length="113" mass="12864">MEARVTWMGAGWYDICDEKEVCQGLFFAIETMGHALLLVRDGKRVYAVENRCPHLDESLEFGKVERGEIICPHHKARYRLRDGAPMGAPAKEHLTTFPVRAHDGRLEVQLVCL</sequence>
<evidence type="ECO:0000259" key="5">
    <source>
        <dbReference type="PROSITE" id="PS51296"/>
    </source>
</evidence>
<dbReference type="GO" id="GO:0051537">
    <property type="term" value="F:2 iron, 2 sulfur cluster binding"/>
    <property type="evidence" value="ECO:0007669"/>
    <property type="project" value="UniProtKB-KW"/>
</dbReference>
<dbReference type="EMBL" id="LO017727">
    <property type="protein sequence ID" value="CRH05098.1"/>
    <property type="molecule type" value="Genomic_DNA"/>
</dbReference>
<keyword evidence="6" id="KW-0223">Dioxygenase</keyword>